<dbReference type="EMBL" id="JAGKHQ010000014">
    <property type="protein sequence ID" value="KAG7498581.1"/>
    <property type="molecule type" value="Genomic_DNA"/>
</dbReference>
<evidence type="ECO:0008006" key="3">
    <source>
        <dbReference type="Google" id="ProtNLM"/>
    </source>
</evidence>
<keyword evidence="2" id="KW-1185">Reference proteome</keyword>
<gene>
    <name evidence="1" type="ORF">JOB18_014265</name>
</gene>
<reference evidence="1 2" key="1">
    <citation type="journal article" date="2021" name="Sci. Rep.">
        <title>Chromosome anchoring in Senegalese sole (Solea senegalensis) reveals sex-associated markers and genome rearrangements in flatfish.</title>
        <authorList>
            <person name="Guerrero-Cozar I."/>
            <person name="Gomez-Garrido J."/>
            <person name="Berbel C."/>
            <person name="Martinez-Blanch J.F."/>
            <person name="Alioto T."/>
            <person name="Claros M.G."/>
            <person name="Gagnaire P.A."/>
            <person name="Manchado M."/>
        </authorList>
    </citation>
    <scope>NUCLEOTIDE SEQUENCE [LARGE SCALE GENOMIC DNA]</scope>
    <source>
        <strain evidence="1">Sse05_10M</strain>
    </source>
</reference>
<name>A0AAV6QZC5_SOLSE</name>
<evidence type="ECO:0000313" key="2">
    <source>
        <dbReference type="Proteomes" id="UP000693946"/>
    </source>
</evidence>
<organism evidence="1 2">
    <name type="scientific">Solea senegalensis</name>
    <name type="common">Senegalese sole</name>
    <dbReference type="NCBI Taxonomy" id="28829"/>
    <lineage>
        <taxon>Eukaryota</taxon>
        <taxon>Metazoa</taxon>
        <taxon>Chordata</taxon>
        <taxon>Craniata</taxon>
        <taxon>Vertebrata</taxon>
        <taxon>Euteleostomi</taxon>
        <taxon>Actinopterygii</taxon>
        <taxon>Neopterygii</taxon>
        <taxon>Teleostei</taxon>
        <taxon>Neoteleostei</taxon>
        <taxon>Acanthomorphata</taxon>
        <taxon>Carangaria</taxon>
        <taxon>Pleuronectiformes</taxon>
        <taxon>Pleuronectoidei</taxon>
        <taxon>Soleidae</taxon>
        <taxon>Solea</taxon>
    </lineage>
</organism>
<dbReference type="Proteomes" id="UP000693946">
    <property type="component" value="Linkage Group LG21"/>
</dbReference>
<sequence>MFTLEYMFLLSGTDYAVSIILLSGRYKCTVTALPSHLAVVFNAASSRKPGLVSTLHRHLRSVRCQGSHASLTGLVEAIARVCEQHLCGAPVHRRQV</sequence>
<dbReference type="AlphaFoldDB" id="A0AAV6QZC5"/>
<protein>
    <recommendedName>
        <fullName evidence="3">Secreted protein</fullName>
    </recommendedName>
</protein>
<proteinExistence type="predicted"/>
<evidence type="ECO:0000313" key="1">
    <source>
        <dbReference type="EMBL" id="KAG7498581.1"/>
    </source>
</evidence>
<comment type="caution">
    <text evidence="1">The sequence shown here is derived from an EMBL/GenBank/DDBJ whole genome shotgun (WGS) entry which is preliminary data.</text>
</comment>
<accession>A0AAV6QZC5</accession>